<evidence type="ECO:0000313" key="2">
    <source>
        <dbReference type="EMBL" id="KDO23632.1"/>
    </source>
</evidence>
<dbReference type="PROSITE" id="PS50235">
    <property type="entry name" value="USP_3"/>
    <property type="match status" value="1"/>
</dbReference>
<dbReference type="SUPFAM" id="SSF54001">
    <property type="entry name" value="Cysteine proteinases"/>
    <property type="match status" value="1"/>
</dbReference>
<dbReference type="GO" id="GO:0005634">
    <property type="term" value="C:nucleus"/>
    <property type="evidence" value="ECO:0007669"/>
    <property type="project" value="TreeGrafter"/>
</dbReference>
<dbReference type="InterPro" id="IPR038765">
    <property type="entry name" value="Papain-like_cys_pep_sf"/>
</dbReference>
<dbReference type="CDD" id="cd20404">
    <property type="entry name" value="Tudor_Agenet_AtEML-like"/>
    <property type="match status" value="1"/>
</dbReference>
<evidence type="ECO:0000313" key="3">
    <source>
        <dbReference type="Proteomes" id="UP000030745"/>
    </source>
</evidence>
<dbReference type="InterPro" id="IPR028889">
    <property type="entry name" value="USP"/>
</dbReference>
<dbReference type="VEuPathDB" id="FungiDB:SPRG_11078"/>
<dbReference type="KEGG" id="spar:SPRG_11078"/>
<dbReference type="InterPro" id="IPR050164">
    <property type="entry name" value="Peptidase_C19"/>
</dbReference>
<protein>
    <recommendedName>
        <fullName evidence="1">USP domain-containing protein</fullName>
    </recommendedName>
</protein>
<keyword evidence="3" id="KW-1185">Reference proteome</keyword>
<dbReference type="GO" id="GO:0016579">
    <property type="term" value="P:protein deubiquitination"/>
    <property type="evidence" value="ECO:0007669"/>
    <property type="project" value="InterPro"/>
</dbReference>
<dbReference type="GO" id="GO:0005829">
    <property type="term" value="C:cytosol"/>
    <property type="evidence" value="ECO:0007669"/>
    <property type="project" value="TreeGrafter"/>
</dbReference>
<organism evidence="2 3">
    <name type="scientific">Saprolegnia parasitica (strain CBS 223.65)</name>
    <dbReference type="NCBI Taxonomy" id="695850"/>
    <lineage>
        <taxon>Eukaryota</taxon>
        <taxon>Sar</taxon>
        <taxon>Stramenopiles</taxon>
        <taxon>Oomycota</taxon>
        <taxon>Saprolegniomycetes</taxon>
        <taxon>Saprolegniales</taxon>
        <taxon>Saprolegniaceae</taxon>
        <taxon>Saprolegnia</taxon>
    </lineage>
</organism>
<sequence length="2447" mass="271529">MWVGAVDITYGQALGPPGYHRATSPLGVAAEVAPQTYLWYKTLVTATPLRDLRVGRRDANLPDGFACLPKAVLRADGDDDGLFLWTSTRETTPETTYDYDNRPLDPLRPIQELKIVRSMDDVPPSFECAVGATHADLGIICFRRATQDEIERVEEEAREPTIVRRTQLGTGLWVDVLDPVTNKWHIGQVRGNTNTTLPTAASAQVVPHDAWLVHLPAYKTPFKELVVQSAHVRSRTAPIGTHTDLHASPSYPLLRVLPRRHAVLAAPCRELDVANGLQSFFQHTLKYWASFVLSAETLPGSDDQVSSSLFMAVAKLLLNGFDGCNGYYLPDTHAIGWEAASDLEHVTYLDHVASGAFRSAPCRSMYFVETVEYFFQVGGYRAIVQRVKDASIPLSELFLHAKPILTPTTADEEQLVTLLHAVLGRLATVDMELVKDDSGLLDAILDKLDTLFGDHALLHTVDVLEHLELAHLGLAKAYLCCPYLGQQLAGLTRVLVWMEKAQRHDAFLAQHVSRASATPLAKKRIGSFGTIGAMLRTSSASITSSSMPSTSTMPPPSVSARWLRTESFIQWVEDANVLDLVLGDAPTLARVGLRDAHIEVWKRTGPLLLLVAQHEKLTRHHLHLLWAHAIKPQQSLRRKTVFEMLLTLASSMVVSLIAAVAELWTDVATYDALTIHFLTRITRLANGKAHQAQIGDDDRILLDTIAAKGVDLLWHAMLANPREVLSPLTTLLHDMDAIESVTRRRNTLAEYVARSVDAVRQGRDVPTHLTLLEAIVRGAPPDESALQNVTSAVILSSLKNAMKIHPFDSVLQRFETSFQLVSLLLDLVASYPTESLACLAFVLTHSGLGLSYDQLVRIQAAVVDRSTFFTWLCTVLPNCLDAMAMKGRAVLPMGFLSNGAFTIDVLERIYEDMVCVDAAMTTSIELECFERLFRYLNHHAQRLTDAHAPRAFLVDAPVDRLNGFGRLYDLALRSDVNEAARDYIVYLLLHLSVKRLVRLDVWLFLAQHATASLDVGTSMETSRALTLLSTFLHYARPLQAAAAKVPSLEPLVVYIKSQDGRTSPPLHYNVPKSCLVGELRDRIAADVGHFAEGIRLLTDTKTRLSVRSHNHMTLAATNVFNSMTQRSYVEVILLKKPETDTIGHIKSNPLQWTTQDAASDWATVQTWLGANVRSTLLSFLSHPRLAEAAWRLLALLPVQTSLLEQVHLLHVDDWSGVLSGQSALLLYHLQVLQPYQSQLEWMRRFVGLRGPEHVCELILAGTPPPLFKWLCVSLHEKLEWAPIDRDDRWQALVHKIVSVTKHVLTQPASTRVGAKQVTVQYPVPSLVDDESDVSNRLIANAVALLHRLLAAHKSAAPAFVSHPDAADVVLGALEHPSASVRNDAAACLRGLCDVDASLQSFAINLFAGYDAPAIVHQDLLYVYGDLVQKGLPDGFDTASAALRLARRLESLAPGAAAQPILEGLLHTLLCLLKPHKDAQAAVSAQLDLIDELYLRCLFPEAHMRPSTTTEVTLAKCTSAGARALAFQLLSVLCDASSAGLAGLLAKMRPQHSFERNPIKPVKTKKTTNKKIAQAKPTVRGPFVGLKNLGCTCYLNSVVQACFFIPAFKVLVFSTPASRPQSLLFQIQSLFAHLNASSRPYVSPAPLLSVLHTSTGAHQRQAAARRERVLDAFLQQLESEINGVHTAEAQLHASLGGLFSNELVAEGDKYSERLEPFHFVSVQVRDRPHLEASLDSWVDGDMVSYTWDTPTDGKQTLETHKRISIHTLPNVLVFHLKRFEFDFETMQQIKLHDAFEFPMELDMRRYTKEGQARRRNEEDMAWRAPEYYLYECSGAIVHVGTAQSGHYYCYLRDPKATASWVECNDTLVTPFDAAQLPHECFGGLRAHDDDGRRSPSAFMLLYTRKATSLPTAMPAPVRRLASIVRAVVFLKRLLQRRAQVSSPAPLPSAIYASIEAENRSFWRKQYLGDVACKSFTHDLVANCFDDTMVFAPASLRLEALQFVTTFVFGTLWQCHEVDRIGVWTPMLTALYDQEPLGADWFLQACVDHPSLLADVLVDDDVITAPFRHVALASLQHASTPALASAFVAKVLAGASPTPPPVVVDLLLAYAAQSSAACHELVKEHQLLRVLPQALLDADHGGNERHESSVLALIATLLDAYGKDDLYSVLPAQAIELLTSSAWMHHLLERRGATHSFNDETLSWRRILWRLCTGSAASSSAWLRVLLAAIESDDHHDLKPYFRALMVLLSLDDDLAADRLDDAMTQFIALLASQQRYFKATETSIDMMCRIAKRTPTVRTWLYENQRSWAWTEKWLEAHAGPQGWLQQGKTVLVKPNSTSTWKDVPLSHPALAKTIDRSVAKFVPRVRALLAGQAPSDVQYDSDDDPIALVGARIKVKWAREKWYAGRVERYDPAKLEHFVVYDDGEKKSYKMTDKVFLRLDVPAIEGP</sequence>
<feature type="domain" description="USP" evidence="1">
    <location>
        <begin position="1583"/>
        <end position="1904"/>
    </location>
</feature>
<reference evidence="2 3" key="1">
    <citation type="journal article" date="2013" name="PLoS Genet.">
        <title>Distinctive expansion of potential virulence genes in the genome of the oomycete fish pathogen Saprolegnia parasitica.</title>
        <authorList>
            <person name="Jiang R.H."/>
            <person name="de Bruijn I."/>
            <person name="Haas B.J."/>
            <person name="Belmonte R."/>
            <person name="Lobach L."/>
            <person name="Christie J."/>
            <person name="van den Ackerveken G."/>
            <person name="Bottin A."/>
            <person name="Bulone V."/>
            <person name="Diaz-Moreno S.M."/>
            <person name="Dumas B."/>
            <person name="Fan L."/>
            <person name="Gaulin E."/>
            <person name="Govers F."/>
            <person name="Grenville-Briggs L.J."/>
            <person name="Horner N.R."/>
            <person name="Levin J.Z."/>
            <person name="Mammella M."/>
            <person name="Meijer H.J."/>
            <person name="Morris P."/>
            <person name="Nusbaum C."/>
            <person name="Oome S."/>
            <person name="Phillips A.J."/>
            <person name="van Rooyen D."/>
            <person name="Rzeszutek E."/>
            <person name="Saraiva M."/>
            <person name="Secombes C.J."/>
            <person name="Seidl M.F."/>
            <person name="Snel B."/>
            <person name="Stassen J.H."/>
            <person name="Sykes S."/>
            <person name="Tripathy S."/>
            <person name="van den Berg H."/>
            <person name="Vega-Arreguin J.C."/>
            <person name="Wawra S."/>
            <person name="Young S.K."/>
            <person name="Zeng Q."/>
            <person name="Dieguez-Uribeondo J."/>
            <person name="Russ C."/>
            <person name="Tyler B.M."/>
            <person name="van West P."/>
        </authorList>
    </citation>
    <scope>NUCLEOTIDE SEQUENCE [LARGE SCALE GENOMIC DNA]</scope>
    <source>
        <strain evidence="2 3">CBS 223.65</strain>
    </source>
</reference>
<dbReference type="Gene3D" id="3.90.70.10">
    <property type="entry name" value="Cysteine proteinases"/>
    <property type="match status" value="1"/>
</dbReference>
<evidence type="ECO:0000259" key="1">
    <source>
        <dbReference type="PROSITE" id="PS50235"/>
    </source>
</evidence>
<proteinExistence type="predicted"/>
<dbReference type="Pfam" id="PF00443">
    <property type="entry name" value="UCH"/>
    <property type="match status" value="1"/>
</dbReference>
<dbReference type="OrthoDB" id="289038at2759"/>
<dbReference type="EMBL" id="KK583251">
    <property type="protein sequence ID" value="KDO23632.1"/>
    <property type="molecule type" value="Genomic_DNA"/>
</dbReference>
<dbReference type="Proteomes" id="UP000030745">
    <property type="component" value="Unassembled WGS sequence"/>
</dbReference>
<dbReference type="STRING" id="695850.A0A067CA03"/>
<gene>
    <name evidence="2" type="ORF">SPRG_11078</name>
</gene>
<dbReference type="OMA" id="MWKTALS"/>
<name>A0A067CA03_SAPPC</name>
<dbReference type="RefSeq" id="XP_012205615.1">
    <property type="nucleotide sequence ID" value="XM_012350225.1"/>
</dbReference>
<dbReference type="SUPFAM" id="SSF48371">
    <property type="entry name" value="ARM repeat"/>
    <property type="match status" value="2"/>
</dbReference>
<dbReference type="PANTHER" id="PTHR24006:SF827">
    <property type="entry name" value="UBIQUITIN CARBOXYL-TERMINAL HYDROLASE 34"/>
    <property type="match status" value="1"/>
</dbReference>
<dbReference type="InterPro" id="IPR001394">
    <property type="entry name" value="Peptidase_C19_UCH"/>
</dbReference>
<dbReference type="GO" id="GO:0004843">
    <property type="term" value="F:cysteine-type deubiquitinase activity"/>
    <property type="evidence" value="ECO:0007669"/>
    <property type="project" value="InterPro"/>
</dbReference>
<dbReference type="GeneID" id="24133149"/>
<dbReference type="PANTHER" id="PTHR24006">
    <property type="entry name" value="UBIQUITIN CARBOXYL-TERMINAL HYDROLASE"/>
    <property type="match status" value="1"/>
</dbReference>
<accession>A0A067CA03</accession>
<dbReference type="InterPro" id="IPR016024">
    <property type="entry name" value="ARM-type_fold"/>
</dbReference>
<dbReference type="Gene3D" id="2.30.30.140">
    <property type="match status" value="1"/>
</dbReference>